<evidence type="ECO:0000256" key="8">
    <source>
        <dbReference type="PROSITE-ProRule" id="PRU00277"/>
    </source>
</evidence>
<accession>A0A9E4ZNL9</accession>
<evidence type="ECO:0000256" key="9">
    <source>
        <dbReference type="RuleBase" id="RU003915"/>
    </source>
</evidence>
<keyword evidence="12" id="KW-1185">Reference proteome</keyword>
<evidence type="ECO:0000256" key="7">
    <source>
        <dbReference type="ARBA" id="ARBA00023235"/>
    </source>
</evidence>
<dbReference type="PANTHER" id="PTHR47861">
    <property type="entry name" value="FKBP-TYPE PEPTIDYL-PROLYL CIS-TRANS ISOMERASE SLYD"/>
    <property type="match status" value="1"/>
</dbReference>
<keyword evidence="5 8" id="KW-0697">Rotamase</keyword>
<dbReference type="GO" id="GO:0005737">
    <property type="term" value="C:cytoplasm"/>
    <property type="evidence" value="ECO:0007669"/>
    <property type="project" value="UniProtKB-SubCell"/>
</dbReference>
<comment type="catalytic activity">
    <reaction evidence="1 8 9">
        <text>[protein]-peptidylproline (omega=180) = [protein]-peptidylproline (omega=0)</text>
        <dbReference type="Rhea" id="RHEA:16237"/>
        <dbReference type="Rhea" id="RHEA-COMP:10747"/>
        <dbReference type="Rhea" id="RHEA-COMP:10748"/>
        <dbReference type="ChEBI" id="CHEBI:83833"/>
        <dbReference type="ChEBI" id="CHEBI:83834"/>
        <dbReference type="EC" id="5.2.1.8"/>
    </reaction>
</comment>
<dbReference type="PROSITE" id="PS51257">
    <property type="entry name" value="PROKAR_LIPOPROTEIN"/>
    <property type="match status" value="1"/>
</dbReference>
<gene>
    <name evidence="11" type="ORF">FKB36_09640</name>
</gene>
<keyword evidence="6" id="KW-0143">Chaperone</keyword>
<comment type="similarity">
    <text evidence="3 9">Belongs to the FKBP-type PPIase family.</text>
</comment>
<dbReference type="EMBL" id="VHLL01000005">
    <property type="protein sequence ID" value="MCT8337735.1"/>
    <property type="molecule type" value="Genomic_DNA"/>
</dbReference>
<evidence type="ECO:0000313" key="11">
    <source>
        <dbReference type="EMBL" id="MCT8337735.1"/>
    </source>
</evidence>
<keyword evidence="7 8" id="KW-0413">Isomerase</keyword>
<dbReference type="PANTHER" id="PTHR47861:SF3">
    <property type="entry name" value="FKBP-TYPE PEPTIDYL-PROLYL CIS-TRANS ISOMERASE SLYD"/>
    <property type="match status" value="1"/>
</dbReference>
<dbReference type="InterPro" id="IPR046357">
    <property type="entry name" value="PPIase_dom_sf"/>
</dbReference>
<evidence type="ECO:0000256" key="5">
    <source>
        <dbReference type="ARBA" id="ARBA00023110"/>
    </source>
</evidence>
<dbReference type="Gene3D" id="3.10.50.40">
    <property type="match status" value="1"/>
</dbReference>
<dbReference type="GO" id="GO:0003755">
    <property type="term" value="F:peptidyl-prolyl cis-trans isomerase activity"/>
    <property type="evidence" value="ECO:0007669"/>
    <property type="project" value="UniProtKB-UniRule"/>
</dbReference>
<dbReference type="Pfam" id="PF00254">
    <property type="entry name" value="FKBP_C"/>
    <property type="match status" value="1"/>
</dbReference>
<feature type="domain" description="PPIase FKBP-type" evidence="10">
    <location>
        <begin position="34"/>
        <end position="109"/>
    </location>
</feature>
<dbReference type="RefSeq" id="WP_261597847.1">
    <property type="nucleotide sequence ID" value="NZ_VHLL01000005.1"/>
</dbReference>
<evidence type="ECO:0000256" key="3">
    <source>
        <dbReference type="ARBA" id="ARBA00006577"/>
    </source>
</evidence>
<reference evidence="11" key="1">
    <citation type="submission" date="2019-06" db="EMBL/GenBank/DDBJ databases">
        <title>Methanoculleus strain from Tamsui River, Taipei, Taiwan.</title>
        <authorList>
            <person name="You Y.-T."/>
            <person name="Chen S.-C."/>
            <person name="Lai S.-J."/>
            <person name="Lee Y.-C."/>
            <person name="Lai M.-C."/>
        </authorList>
    </citation>
    <scope>NUCLEOTIDE SEQUENCE</scope>
    <source>
        <strain evidence="11">Afa-1</strain>
    </source>
</reference>
<dbReference type="Proteomes" id="UP001065682">
    <property type="component" value="Unassembled WGS sequence"/>
</dbReference>
<dbReference type="GO" id="GO:0042026">
    <property type="term" value="P:protein refolding"/>
    <property type="evidence" value="ECO:0007669"/>
    <property type="project" value="UniProtKB-ARBA"/>
</dbReference>
<keyword evidence="4" id="KW-0963">Cytoplasm</keyword>
<organism evidence="11 12">
    <name type="scientific">Methanoculleus formosensis</name>
    <dbReference type="NCBI Taxonomy" id="2590886"/>
    <lineage>
        <taxon>Archaea</taxon>
        <taxon>Methanobacteriati</taxon>
        <taxon>Methanobacteriota</taxon>
        <taxon>Stenosarchaea group</taxon>
        <taxon>Methanomicrobia</taxon>
        <taxon>Methanomicrobiales</taxon>
        <taxon>Methanomicrobiaceae</taxon>
        <taxon>Methanoculleus</taxon>
    </lineage>
</organism>
<evidence type="ECO:0000256" key="2">
    <source>
        <dbReference type="ARBA" id="ARBA00004496"/>
    </source>
</evidence>
<evidence type="ECO:0000313" key="12">
    <source>
        <dbReference type="Proteomes" id="UP001065682"/>
    </source>
</evidence>
<proteinExistence type="inferred from homology"/>
<sequence>MRDRRIFGVLMLIACILSSGCIAGGDEAARVKPGDIVKVHYTGTFENGTVFDSSAGGEPLRFTVGAGAMIRGFDEGVVGMQVGEEKTLHVPVDRAYGPYREDLVFALDPAGIDGVESLKVGDQVRLSLQGGQALPARVVAISADAVTVDANHRLAGIDLTFTVSLVEIV</sequence>
<name>A0A9E4ZNL9_9EURY</name>
<comment type="subcellular location">
    <subcellularLocation>
        <location evidence="2">Cytoplasm</location>
    </subcellularLocation>
</comment>
<protein>
    <recommendedName>
        <fullName evidence="9">Peptidyl-prolyl cis-trans isomerase</fullName>
        <ecNumber evidence="9">5.2.1.8</ecNumber>
    </recommendedName>
</protein>
<dbReference type="PROSITE" id="PS50059">
    <property type="entry name" value="FKBP_PPIASE"/>
    <property type="match status" value="1"/>
</dbReference>
<evidence type="ECO:0000256" key="1">
    <source>
        <dbReference type="ARBA" id="ARBA00000971"/>
    </source>
</evidence>
<evidence type="ECO:0000259" key="10">
    <source>
        <dbReference type="PROSITE" id="PS50059"/>
    </source>
</evidence>
<dbReference type="EC" id="5.2.1.8" evidence="9"/>
<comment type="caution">
    <text evidence="11">The sequence shown here is derived from an EMBL/GenBank/DDBJ whole genome shotgun (WGS) entry which is preliminary data.</text>
</comment>
<dbReference type="InterPro" id="IPR001179">
    <property type="entry name" value="PPIase_FKBP_dom"/>
</dbReference>
<evidence type="ECO:0000256" key="4">
    <source>
        <dbReference type="ARBA" id="ARBA00022490"/>
    </source>
</evidence>
<evidence type="ECO:0000256" key="6">
    <source>
        <dbReference type="ARBA" id="ARBA00023186"/>
    </source>
</evidence>
<dbReference type="AlphaFoldDB" id="A0A9E4ZNL9"/>
<dbReference type="SUPFAM" id="SSF54534">
    <property type="entry name" value="FKBP-like"/>
    <property type="match status" value="1"/>
</dbReference>